<evidence type="ECO:0000256" key="3">
    <source>
        <dbReference type="ARBA" id="ARBA00022670"/>
    </source>
</evidence>
<dbReference type="InterPro" id="IPR000834">
    <property type="entry name" value="Peptidase_M14"/>
</dbReference>
<evidence type="ECO:0000256" key="1">
    <source>
        <dbReference type="ARBA" id="ARBA00001947"/>
    </source>
</evidence>
<name>A0ABY9VFH1_9BACI</name>
<keyword evidence="5" id="KW-0862">Zinc</keyword>
<reference evidence="11 12" key="1">
    <citation type="submission" date="2023-09" db="EMBL/GenBank/DDBJ databases">
        <title>Microbial mechanism of fulvic acid promoting antimony reduction mineralization in rice fields.</title>
        <authorList>
            <person name="Chen G."/>
            <person name="Lan J."/>
        </authorList>
    </citation>
    <scope>NUCLEOTIDE SEQUENCE [LARGE SCALE GENOMIC DNA]</scope>
    <source>
        <strain evidence="11 12">PS1</strain>
    </source>
</reference>
<dbReference type="CDD" id="cd06229">
    <property type="entry name" value="M14_Endopeptidase_I"/>
    <property type="match status" value="1"/>
</dbReference>
<dbReference type="PROSITE" id="PS52035">
    <property type="entry name" value="PEPTIDASE_M14"/>
    <property type="match status" value="1"/>
</dbReference>
<evidence type="ECO:0000256" key="8">
    <source>
        <dbReference type="SAM" id="Coils"/>
    </source>
</evidence>
<dbReference type="SUPFAM" id="SSF53187">
    <property type="entry name" value="Zn-dependent exopeptidases"/>
    <property type="match status" value="1"/>
</dbReference>
<protein>
    <submittedName>
        <fullName evidence="11">M14 family zinc carboxypeptidase</fullName>
    </submittedName>
</protein>
<dbReference type="RefSeq" id="WP_311072779.1">
    <property type="nucleotide sequence ID" value="NZ_CP134494.1"/>
</dbReference>
<evidence type="ECO:0000256" key="7">
    <source>
        <dbReference type="PROSITE-ProRule" id="PRU01379"/>
    </source>
</evidence>
<organism evidence="11 12">
    <name type="scientific">Mesobacillus jeotgali</name>
    <dbReference type="NCBI Taxonomy" id="129985"/>
    <lineage>
        <taxon>Bacteria</taxon>
        <taxon>Bacillati</taxon>
        <taxon>Bacillota</taxon>
        <taxon>Bacilli</taxon>
        <taxon>Bacillales</taxon>
        <taxon>Bacillaceae</taxon>
        <taxon>Mesobacillus</taxon>
    </lineage>
</organism>
<accession>A0ABY9VFH1</accession>
<dbReference type="InterPro" id="IPR034274">
    <property type="entry name" value="ENP1_M14_CPD"/>
</dbReference>
<evidence type="ECO:0000256" key="4">
    <source>
        <dbReference type="ARBA" id="ARBA00022801"/>
    </source>
</evidence>
<dbReference type="EMBL" id="CP134494">
    <property type="protein sequence ID" value="WNF22677.1"/>
    <property type="molecule type" value="Genomic_DNA"/>
</dbReference>
<feature type="coiled-coil region" evidence="8">
    <location>
        <begin position="515"/>
        <end position="545"/>
    </location>
</feature>
<keyword evidence="4" id="KW-0378">Hydrolase</keyword>
<dbReference type="Pfam" id="PF00246">
    <property type="entry name" value="Peptidase_M14"/>
    <property type="match status" value="1"/>
</dbReference>
<dbReference type="GO" id="GO:0004180">
    <property type="term" value="F:carboxypeptidase activity"/>
    <property type="evidence" value="ECO:0007669"/>
    <property type="project" value="UniProtKB-KW"/>
</dbReference>
<keyword evidence="12" id="KW-1185">Reference proteome</keyword>
<dbReference type="Gene3D" id="3.40.630.10">
    <property type="entry name" value="Zn peptidases"/>
    <property type="match status" value="1"/>
</dbReference>
<evidence type="ECO:0000313" key="11">
    <source>
        <dbReference type="EMBL" id="WNF22677.1"/>
    </source>
</evidence>
<dbReference type="SMART" id="SM00631">
    <property type="entry name" value="Zn_pept"/>
    <property type="match status" value="1"/>
</dbReference>
<evidence type="ECO:0000313" key="12">
    <source>
        <dbReference type="Proteomes" id="UP001303324"/>
    </source>
</evidence>
<evidence type="ECO:0000259" key="10">
    <source>
        <dbReference type="PROSITE" id="PS52035"/>
    </source>
</evidence>
<gene>
    <name evidence="11" type="ORF">RH061_21390</name>
</gene>
<keyword evidence="3" id="KW-0645">Protease</keyword>
<feature type="chain" id="PRO_5045112319" evidence="9">
    <location>
        <begin position="25"/>
        <end position="577"/>
    </location>
</feature>
<evidence type="ECO:0000256" key="9">
    <source>
        <dbReference type="SAM" id="SignalP"/>
    </source>
</evidence>
<evidence type="ECO:0000256" key="5">
    <source>
        <dbReference type="ARBA" id="ARBA00022833"/>
    </source>
</evidence>
<dbReference type="PANTHER" id="PTHR11705:SF143">
    <property type="entry name" value="SLL0236 PROTEIN"/>
    <property type="match status" value="1"/>
</dbReference>
<keyword evidence="6" id="KW-0482">Metalloprotease</keyword>
<evidence type="ECO:0000256" key="2">
    <source>
        <dbReference type="ARBA" id="ARBA00005988"/>
    </source>
</evidence>
<evidence type="ECO:0000256" key="6">
    <source>
        <dbReference type="ARBA" id="ARBA00023049"/>
    </source>
</evidence>
<dbReference type="InterPro" id="IPR041378">
    <property type="entry name" value="S-layer_SbsC_C"/>
</dbReference>
<comment type="similarity">
    <text evidence="2 7">Belongs to the peptidase M14 family.</text>
</comment>
<keyword evidence="9" id="KW-0732">Signal</keyword>
<comment type="cofactor">
    <cofactor evidence="1">
        <name>Zn(2+)</name>
        <dbReference type="ChEBI" id="CHEBI:29105"/>
    </cofactor>
</comment>
<dbReference type="PANTHER" id="PTHR11705">
    <property type="entry name" value="PROTEASE FAMILY M14 CARBOXYPEPTIDASE A,B"/>
    <property type="match status" value="1"/>
</dbReference>
<proteinExistence type="inferred from homology"/>
<dbReference type="Pfam" id="PF18058">
    <property type="entry name" value="SbsC_C"/>
    <property type="match status" value="1"/>
</dbReference>
<feature type="active site" description="Proton donor/acceptor" evidence="7">
    <location>
        <position position="297"/>
    </location>
</feature>
<dbReference type="PRINTS" id="PR00765">
    <property type="entry name" value="CRBOXYPTASEA"/>
</dbReference>
<feature type="domain" description="Peptidase M14" evidence="10">
    <location>
        <begin position="35"/>
        <end position="330"/>
    </location>
</feature>
<keyword evidence="8" id="KW-0175">Coiled coil</keyword>
<feature type="signal peptide" evidence="9">
    <location>
        <begin position="1"/>
        <end position="24"/>
    </location>
</feature>
<keyword evidence="11" id="KW-0121">Carboxypeptidase</keyword>
<sequence length="577" mass="65592">MQKFKVIFLSFVFFFASFSFKLEANAETGIVNPYKVYTYNQMVSDINKLKRTYPDLIEVKIIGKSEYGRNLYAVSIGKGQATLFVNGSHHAREWLTTTLNMYMIDQYAQAYKRNQKIKGYNARTILNSTTIWFIPMVNPDGVTLQQQGLKAFPAKYQRSLIKMNEGSKNFKRWKANGKGVDLNRQYNAGWKAIKSPTAPSYKNYKGKAPESAAETKAVLRFVSSINLEMALSYHSSGKILFWNYKQNKTDYYRDLSYAKTIGKMTGYRLVYPGKNPSGGGFTDWFIQTKKRPAFTPEISRSVYETSPPLSEFSGAWKENQAVGLYTANESFKLYDLRMKQETDKLAGQLSKLQAKAQGLRTYYYLNIKQAKDLKIDRGFKALYDTINKETASLERQAAKLPAKHKARLAGYFKNINTYRSHSKLFIDGVTAGDKLLKTNQEYDKIFAAGKFDAVTFSKHAALLKETGAVEKTVNKMYGKNVISLAKNKYIIPAKNTAENTKLELDRYTLTREIQAQVAKGEIDTAKSNLAKLEALELKSKRLKETYPAKYKLYPLAEKRLTELKAGILEALPAEQAQ</sequence>
<dbReference type="Proteomes" id="UP001303324">
    <property type="component" value="Chromosome"/>
</dbReference>